<organism evidence="12 13">
    <name type="scientific">Sphingomonas desiccabilis</name>
    <dbReference type="NCBI Taxonomy" id="429134"/>
    <lineage>
        <taxon>Bacteria</taxon>
        <taxon>Pseudomonadati</taxon>
        <taxon>Pseudomonadota</taxon>
        <taxon>Alphaproteobacteria</taxon>
        <taxon>Sphingomonadales</taxon>
        <taxon>Sphingomonadaceae</taxon>
        <taxon>Sphingomonas</taxon>
    </lineage>
</organism>
<evidence type="ECO:0000256" key="2">
    <source>
        <dbReference type="ARBA" id="ARBA00005336"/>
    </source>
</evidence>
<dbReference type="Gene3D" id="3.40.50.1700">
    <property type="entry name" value="Glycoside hydrolase family 3 C-terminal domain"/>
    <property type="match status" value="1"/>
</dbReference>
<dbReference type="InterPro" id="IPR013783">
    <property type="entry name" value="Ig-like_fold"/>
</dbReference>
<dbReference type="Proteomes" id="UP000292347">
    <property type="component" value="Unassembled WGS sequence"/>
</dbReference>
<dbReference type="PANTHER" id="PTHR30620">
    <property type="entry name" value="PERIPLASMIC BETA-GLUCOSIDASE-RELATED"/>
    <property type="match status" value="1"/>
</dbReference>
<sequence length="765" mass="81127">MNDLRISRRAMVMGAATLATWRASPAHALLQTVAAESQGLPASVEALIAKMTVEEKAGQLTLMAAAWAGGAANALNPAASNGTFDAQLAETRAGRLGGVFNGNGAEMARQMQRAAVRESRLKIPLLFAADVIHGFRTVFPVPLAEAASFEPELVEKAARVAAIEAAAAGIDWTFAPMVDVARDARWGRGVEGSGEDVRLGRDMAAARVRGFQGKSLWANDSVMSCAKHFAAYGAAEAGLDYGAVDVSERTLREIYFPPFQAAFDAGSGTVMASFNELSGVPATANPWLLDDVLRKEWGFDGLVVSDYTGDMELIDHGFAADAREATKLAFLAGVDMSMQSGFYMQHLPSLVAAGEVPMARLDQAVRRVLALKVRLGLFDDPFRRIDPRREKTRVRSAGNLAVAREAARRSIVLLKNDGDLLPLPRSGKRIALIGPFAQGKHDLIGPWNVYGSDAEAVDLLTGVRQAMADPSLVTATAGSGVSAPLPGGIEAAVAAANAADIVVLAIGESQDMSGEAQSRNLVVIPPAQQALAEAVAKTGKPIVVLLKNGRALALEGAVLAAPAILVTWFLGSESGPATADILFGRESPSARLPVSFPQVPGQVPYYYAHKRTGRPNPAGPLQPYKTHYREASNAARFPFGHGLTYGRIEYSGLDLGSGTLAWGGTLTVRATITNRGTRTAEEVAQLYVHDQTASLTRPVRELKGYRKIKLAPGESQEVRFTLTRADLQFLGLDNRPAVEAGLFRVWVAPSAEAEGVSGSFTLTQG</sequence>
<reference evidence="12 13" key="1">
    <citation type="submission" date="2019-01" db="EMBL/GenBank/DDBJ databases">
        <title>Sphingomonas mucosissima sp. nov. and Sphingomonas desiccabilis sp. nov., from biological soil crusts in the Colorado Plateau, USA.</title>
        <authorList>
            <person name="Zhu D."/>
        </authorList>
    </citation>
    <scope>NUCLEOTIDE SEQUENCE [LARGE SCALE GENOMIC DNA]</scope>
    <source>
        <strain evidence="12 13">CP1D</strain>
    </source>
</reference>
<dbReference type="Pfam" id="PF00933">
    <property type="entry name" value="Glyco_hydro_3"/>
    <property type="match status" value="1"/>
</dbReference>
<evidence type="ECO:0000256" key="5">
    <source>
        <dbReference type="ARBA" id="ARBA00022801"/>
    </source>
</evidence>
<dbReference type="InterPro" id="IPR017853">
    <property type="entry name" value="GH"/>
</dbReference>
<comment type="catalytic activity">
    <reaction evidence="1">
        <text>Hydrolysis of terminal, non-reducing beta-D-glucosyl residues with release of beta-D-glucose.</text>
        <dbReference type="EC" id="3.2.1.21"/>
    </reaction>
</comment>
<dbReference type="PRINTS" id="PR00133">
    <property type="entry name" value="GLHYDRLASE3"/>
</dbReference>
<dbReference type="Gene3D" id="2.60.40.10">
    <property type="entry name" value="Immunoglobulins"/>
    <property type="match status" value="1"/>
</dbReference>
<proteinExistence type="inferred from homology"/>
<dbReference type="Pfam" id="PF14310">
    <property type="entry name" value="Fn3-like"/>
    <property type="match status" value="1"/>
</dbReference>
<evidence type="ECO:0000256" key="9">
    <source>
        <dbReference type="ARBA" id="ARBA00032594"/>
    </source>
</evidence>
<evidence type="ECO:0000256" key="1">
    <source>
        <dbReference type="ARBA" id="ARBA00000448"/>
    </source>
</evidence>
<evidence type="ECO:0000256" key="7">
    <source>
        <dbReference type="ARBA" id="ARBA00031448"/>
    </source>
</evidence>
<dbReference type="AlphaFoldDB" id="A0A4Q2IUH8"/>
<evidence type="ECO:0000259" key="11">
    <source>
        <dbReference type="SMART" id="SM01217"/>
    </source>
</evidence>
<keyword evidence="4" id="KW-0732">Signal</keyword>
<keyword evidence="5 10" id="KW-0378">Hydrolase</keyword>
<dbReference type="SUPFAM" id="SSF52279">
    <property type="entry name" value="Beta-D-glucan exohydrolase, C-terminal domain"/>
    <property type="match status" value="1"/>
</dbReference>
<evidence type="ECO:0000256" key="10">
    <source>
        <dbReference type="RuleBase" id="RU361161"/>
    </source>
</evidence>
<protein>
    <recommendedName>
        <fullName evidence="3">beta-glucosidase</fullName>
        <ecNumber evidence="3">3.2.1.21</ecNumber>
    </recommendedName>
    <alternativeName>
        <fullName evidence="9">Beta-D-glucoside glucohydrolase</fullName>
    </alternativeName>
    <alternativeName>
        <fullName evidence="7">Cellobiase</fullName>
    </alternativeName>
    <alternativeName>
        <fullName evidence="8">Gentiobiase</fullName>
    </alternativeName>
</protein>
<keyword evidence="6 10" id="KW-0326">Glycosidase</keyword>
<accession>A0A4Q2IUH8</accession>
<dbReference type="InterPro" id="IPR051915">
    <property type="entry name" value="Cellulose_Degrad_GH3"/>
</dbReference>
<dbReference type="InterPro" id="IPR026891">
    <property type="entry name" value="Fn3-like"/>
</dbReference>
<dbReference type="PROSITE" id="PS00775">
    <property type="entry name" value="GLYCOSYL_HYDROL_F3"/>
    <property type="match status" value="1"/>
</dbReference>
<dbReference type="Pfam" id="PF01915">
    <property type="entry name" value="Glyco_hydro_3_C"/>
    <property type="match status" value="1"/>
</dbReference>
<comment type="similarity">
    <text evidence="2 10">Belongs to the glycosyl hydrolase 3 family.</text>
</comment>
<evidence type="ECO:0000313" key="12">
    <source>
        <dbReference type="EMBL" id="RXZ32187.1"/>
    </source>
</evidence>
<dbReference type="InterPro" id="IPR019800">
    <property type="entry name" value="Glyco_hydro_3_AS"/>
</dbReference>
<evidence type="ECO:0000256" key="6">
    <source>
        <dbReference type="ARBA" id="ARBA00023295"/>
    </source>
</evidence>
<evidence type="ECO:0000256" key="8">
    <source>
        <dbReference type="ARBA" id="ARBA00032194"/>
    </source>
</evidence>
<dbReference type="EMBL" id="SDPT01000002">
    <property type="protein sequence ID" value="RXZ32187.1"/>
    <property type="molecule type" value="Genomic_DNA"/>
</dbReference>
<evidence type="ECO:0000256" key="4">
    <source>
        <dbReference type="ARBA" id="ARBA00022729"/>
    </source>
</evidence>
<keyword evidence="13" id="KW-1185">Reference proteome</keyword>
<dbReference type="InterPro" id="IPR002772">
    <property type="entry name" value="Glyco_hydro_3_C"/>
</dbReference>
<dbReference type="GO" id="GO:0009251">
    <property type="term" value="P:glucan catabolic process"/>
    <property type="evidence" value="ECO:0007669"/>
    <property type="project" value="TreeGrafter"/>
</dbReference>
<dbReference type="GO" id="GO:0008422">
    <property type="term" value="F:beta-glucosidase activity"/>
    <property type="evidence" value="ECO:0007669"/>
    <property type="project" value="UniProtKB-EC"/>
</dbReference>
<dbReference type="InterPro" id="IPR036962">
    <property type="entry name" value="Glyco_hydro_3_N_sf"/>
</dbReference>
<feature type="domain" description="Fibronectin type III-like" evidence="11">
    <location>
        <begin position="682"/>
        <end position="751"/>
    </location>
</feature>
<dbReference type="InterPro" id="IPR001764">
    <property type="entry name" value="Glyco_hydro_3_N"/>
</dbReference>
<dbReference type="RefSeq" id="WP_129342398.1">
    <property type="nucleotide sequence ID" value="NZ_JACIDD010000002.1"/>
</dbReference>
<name>A0A4Q2IUH8_9SPHN</name>
<gene>
    <name evidence="12" type="ORF">EO081_13530</name>
</gene>
<comment type="caution">
    <text evidence="12">The sequence shown here is derived from an EMBL/GenBank/DDBJ whole genome shotgun (WGS) entry which is preliminary data.</text>
</comment>
<dbReference type="FunFam" id="3.20.20.300:FF:000005">
    <property type="entry name" value="Periplasmic beta-glucosidase"/>
    <property type="match status" value="1"/>
</dbReference>
<evidence type="ECO:0000313" key="13">
    <source>
        <dbReference type="Proteomes" id="UP000292347"/>
    </source>
</evidence>
<dbReference type="InterPro" id="IPR036881">
    <property type="entry name" value="Glyco_hydro_3_C_sf"/>
</dbReference>
<dbReference type="EC" id="3.2.1.21" evidence="3"/>
<evidence type="ECO:0000256" key="3">
    <source>
        <dbReference type="ARBA" id="ARBA00012744"/>
    </source>
</evidence>
<dbReference type="OrthoDB" id="9781691at2"/>
<dbReference type="SMART" id="SM01217">
    <property type="entry name" value="Fn3_like"/>
    <property type="match status" value="1"/>
</dbReference>
<dbReference type="PANTHER" id="PTHR30620:SF16">
    <property type="entry name" value="LYSOSOMAL BETA GLUCOSIDASE"/>
    <property type="match status" value="1"/>
</dbReference>
<dbReference type="FunFam" id="2.60.40.10:FF:000495">
    <property type="entry name" value="Periplasmic beta-glucosidase"/>
    <property type="match status" value="1"/>
</dbReference>
<dbReference type="SUPFAM" id="SSF51445">
    <property type="entry name" value="(Trans)glycosidases"/>
    <property type="match status" value="1"/>
</dbReference>
<dbReference type="Gene3D" id="3.20.20.300">
    <property type="entry name" value="Glycoside hydrolase, family 3, N-terminal domain"/>
    <property type="match status" value="1"/>
</dbReference>